<gene>
    <name evidence="2" type="ORF">EDD80_101459</name>
</gene>
<comment type="caution">
    <text evidence="2">The sequence shown here is derived from an EMBL/GenBank/DDBJ whole genome shotgun (WGS) entry which is preliminary data.</text>
</comment>
<protein>
    <recommendedName>
        <fullName evidence="4">Lipoprotein</fullName>
    </recommendedName>
</protein>
<dbReference type="Proteomes" id="UP000295807">
    <property type="component" value="Unassembled WGS sequence"/>
</dbReference>
<organism evidence="2 3">
    <name type="scientific">Anseongella ginsenosidimutans</name>
    <dbReference type="NCBI Taxonomy" id="496056"/>
    <lineage>
        <taxon>Bacteria</taxon>
        <taxon>Pseudomonadati</taxon>
        <taxon>Bacteroidota</taxon>
        <taxon>Sphingobacteriia</taxon>
        <taxon>Sphingobacteriales</taxon>
        <taxon>Sphingobacteriaceae</taxon>
        <taxon>Anseongella</taxon>
    </lineage>
</organism>
<dbReference type="EMBL" id="SMAD01000001">
    <property type="protein sequence ID" value="TCS90259.1"/>
    <property type="molecule type" value="Genomic_DNA"/>
</dbReference>
<feature type="signal peptide" evidence="1">
    <location>
        <begin position="1"/>
        <end position="23"/>
    </location>
</feature>
<feature type="chain" id="PRO_5020377676" description="Lipoprotein" evidence="1">
    <location>
        <begin position="24"/>
        <end position="222"/>
    </location>
</feature>
<accession>A0A4R3KWT6</accession>
<reference evidence="2 3" key="1">
    <citation type="submission" date="2019-03" db="EMBL/GenBank/DDBJ databases">
        <title>Genomic Encyclopedia of Type Strains, Phase IV (KMG-IV): sequencing the most valuable type-strain genomes for metagenomic binning, comparative biology and taxonomic classification.</title>
        <authorList>
            <person name="Goeker M."/>
        </authorList>
    </citation>
    <scope>NUCLEOTIDE SEQUENCE [LARGE SCALE GENOMIC DNA]</scope>
    <source>
        <strain evidence="2 3">DSM 21100</strain>
    </source>
</reference>
<dbReference type="PROSITE" id="PS51257">
    <property type="entry name" value="PROKAR_LIPOPROTEIN"/>
    <property type="match status" value="1"/>
</dbReference>
<evidence type="ECO:0000313" key="2">
    <source>
        <dbReference type="EMBL" id="TCS90259.1"/>
    </source>
</evidence>
<evidence type="ECO:0000313" key="3">
    <source>
        <dbReference type="Proteomes" id="UP000295807"/>
    </source>
</evidence>
<keyword evidence="1" id="KW-0732">Signal</keyword>
<evidence type="ECO:0000256" key="1">
    <source>
        <dbReference type="SAM" id="SignalP"/>
    </source>
</evidence>
<keyword evidence="3" id="KW-1185">Reference proteome</keyword>
<dbReference type="AlphaFoldDB" id="A0A4R3KWT6"/>
<proteinExistence type="predicted"/>
<evidence type="ECO:0008006" key="4">
    <source>
        <dbReference type="Google" id="ProtNLM"/>
    </source>
</evidence>
<sequence length="222" mass="25715">MILKMKRFLIPAVLSLVMFSACQPGPKQNHSQSIDSLLDDTVTSEEGRQIKEEKSGSAKVSFEKSYTAPNGIQFNITTLGDDSLRQMQIIAVRDGIFLTDIMEEIVGELIIVRITDLNDNDNPELLIFTETRDDHEYWHFYAYEFSDKDWNKIYFPELSEEALRGYRGEDVYRLIGRDMLRRTFPVFLEKDSTKSSGGKRVIEYMLNEKGEMYIDTILVNKK</sequence>
<name>A0A4R3KWT6_9SPHI</name>